<gene>
    <name evidence="3" type="ORF">SAMN04487792_1561</name>
</gene>
<dbReference type="STRING" id="1505723.SAMN04487792_1561"/>
<dbReference type="Proteomes" id="UP000199599">
    <property type="component" value="Unassembled WGS sequence"/>
</dbReference>
<reference evidence="4" key="1">
    <citation type="submission" date="2016-10" db="EMBL/GenBank/DDBJ databases">
        <authorList>
            <person name="Varghese N."/>
            <person name="Submissions S."/>
        </authorList>
    </citation>
    <scope>NUCLEOTIDE SEQUENCE [LARGE SCALE GENOMIC DNA]</scope>
    <source>
        <strain evidence="4">R-53102</strain>
    </source>
</reference>
<evidence type="ECO:0000259" key="2">
    <source>
        <dbReference type="PROSITE" id="PS51782"/>
    </source>
</evidence>
<evidence type="ECO:0000256" key="1">
    <source>
        <dbReference type="SAM" id="MobiDB-lite"/>
    </source>
</evidence>
<dbReference type="EMBL" id="FOMN01000011">
    <property type="protein sequence ID" value="SFD60750.1"/>
    <property type="molecule type" value="Genomic_DNA"/>
</dbReference>
<dbReference type="InterPro" id="IPR048494">
    <property type="entry name" value="Dit-like_N"/>
</dbReference>
<sequence>MVAVTARKQTKSKTKKALTVKQCKDLVKKDKNKYTNAKSKTNKYSRLAKESSDSVKKSKYIKLNKKWLEVVKSTKKKMSRDQKKLKVAKAKEKIGILASRQANLQGIADQVEEHPTLGKNEGNAAIYRSDGNSTEVIFISPVGGENEDNATDLTTWAVDKGAPRKDYARTSSKTITITGLITGDTSQEAENKYAKLEAWKMHHYELTYKGRIYYQHLILTGLNRSYDGYRDNIKCNLTFQFAYAAKVTTSTNKKSKKKTSKSSKTTRGSRNKKYAAITLKPGNTLWGLSQKYGKSVAWLQKVNHIKGTTIYTGKKLRVS</sequence>
<organism evidence="3 4">
    <name type="scientific">Lactobacillus bombicola</name>
    <dbReference type="NCBI Taxonomy" id="1505723"/>
    <lineage>
        <taxon>Bacteria</taxon>
        <taxon>Bacillati</taxon>
        <taxon>Bacillota</taxon>
        <taxon>Bacilli</taxon>
        <taxon>Lactobacillales</taxon>
        <taxon>Lactobacillaceae</taxon>
        <taxon>Lactobacillus</taxon>
    </lineage>
</organism>
<accession>A0A1I1TYQ8</accession>
<dbReference type="SMART" id="SM00257">
    <property type="entry name" value="LysM"/>
    <property type="match status" value="1"/>
</dbReference>
<evidence type="ECO:0000313" key="3">
    <source>
        <dbReference type="EMBL" id="SFD60750.1"/>
    </source>
</evidence>
<name>A0A1I1TYQ8_9LACO</name>
<protein>
    <submittedName>
        <fullName evidence="3">LysM repeat-containing protein</fullName>
    </submittedName>
</protein>
<dbReference type="CDD" id="cd00118">
    <property type="entry name" value="LysM"/>
    <property type="match status" value="1"/>
</dbReference>
<dbReference type="RefSeq" id="WP_159428301.1">
    <property type="nucleotide sequence ID" value="NZ_CBCRVU010000001.1"/>
</dbReference>
<dbReference type="PROSITE" id="PS51782">
    <property type="entry name" value="LYSM"/>
    <property type="match status" value="1"/>
</dbReference>
<dbReference type="Pfam" id="PF01476">
    <property type="entry name" value="LysM"/>
    <property type="match status" value="1"/>
</dbReference>
<dbReference type="Gene3D" id="3.10.350.10">
    <property type="entry name" value="LysM domain"/>
    <property type="match status" value="1"/>
</dbReference>
<feature type="domain" description="LysM" evidence="2">
    <location>
        <begin position="275"/>
        <end position="318"/>
    </location>
</feature>
<dbReference type="AlphaFoldDB" id="A0A1I1TYQ8"/>
<dbReference type="InterPro" id="IPR036779">
    <property type="entry name" value="LysM_dom_sf"/>
</dbReference>
<feature type="region of interest" description="Disordered" evidence="1">
    <location>
        <begin position="252"/>
        <end position="273"/>
    </location>
</feature>
<dbReference type="InterPro" id="IPR018392">
    <property type="entry name" value="LysM"/>
</dbReference>
<proteinExistence type="predicted"/>
<dbReference type="Pfam" id="PF21821">
    <property type="entry name" value="Dit_like"/>
    <property type="match status" value="1"/>
</dbReference>
<evidence type="ECO:0000313" key="4">
    <source>
        <dbReference type="Proteomes" id="UP000199599"/>
    </source>
</evidence>
<dbReference type="SUPFAM" id="SSF54106">
    <property type="entry name" value="LysM domain"/>
    <property type="match status" value="1"/>
</dbReference>